<proteinExistence type="predicted"/>
<reference evidence="1" key="2">
    <citation type="submission" date="2010-02" db="EMBL/GenBank/DDBJ databases">
        <authorList>
            <person name="Genoscope - CEA"/>
        </authorList>
    </citation>
    <scope>NUCLEOTIDE SEQUENCE</scope>
    <source>
        <strain evidence="1">CFBP2957</strain>
        <plasmid evidence="1">RCFBPv3_mp</plasmid>
    </source>
</reference>
<name>D8P439_RALSL</name>
<reference evidence="1" key="1">
    <citation type="journal article" date="2010" name="BMC Genomics">
        <title>Genomes of three tomato pathogens within the Ralstonia solanacearum species complex reveal significant evolutionary divergence.</title>
        <authorList>
            <person name="Remenant B."/>
            <person name="Coupat-Goutaland B."/>
            <person name="Guidot A."/>
            <person name="Cellier G."/>
            <person name="Wicker E."/>
            <person name="Allen C."/>
            <person name="Fegan M."/>
            <person name="Pruvost O."/>
            <person name="Elbaz M."/>
            <person name="Calteau A."/>
            <person name="Salvignol G."/>
            <person name="Mornico D."/>
            <person name="Mangenot S."/>
            <person name="Barbe V."/>
            <person name="Medigue C."/>
            <person name="Prior P."/>
        </authorList>
    </citation>
    <scope>NUCLEOTIDE SEQUENCE [LARGE SCALE GENOMIC DNA]</scope>
    <source>
        <strain evidence="1">CFBP2957</strain>
        <plasmid evidence="1">RCFBPv3_mp</plasmid>
    </source>
</reference>
<evidence type="ECO:0000313" key="1">
    <source>
        <dbReference type="EMBL" id="CBJ53675.1"/>
    </source>
</evidence>
<gene>
    <name evidence="1" type="ORF">RCFBP_mp20249</name>
</gene>
<sequence length="89" mass="9173">MTAASVFTLSDAMLQTVSALTPGATSPFLFVRWVVRRFGAFTALDGVSPGAAQGRSFACLVRPAAAKTPPLRRIAGLEAPAAGRIVRGA</sequence>
<protein>
    <submittedName>
        <fullName evidence="1">PhnT</fullName>
    </submittedName>
</protein>
<dbReference type="PATRIC" id="fig|859656.5.peg.4059"/>
<dbReference type="EMBL" id="FP885907">
    <property type="protein sequence ID" value="CBJ53675.1"/>
    <property type="molecule type" value="Genomic_DNA"/>
</dbReference>
<dbReference type="AlphaFoldDB" id="D8P439"/>
<organism evidence="1">
    <name type="scientific">Ralstonia solanacearum CFBP2957</name>
    <dbReference type="NCBI Taxonomy" id="859656"/>
    <lineage>
        <taxon>Bacteria</taxon>
        <taxon>Pseudomonadati</taxon>
        <taxon>Pseudomonadota</taxon>
        <taxon>Betaproteobacteria</taxon>
        <taxon>Burkholderiales</taxon>
        <taxon>Burkholderiaceae</taxon>
        <taxon>Ralstonia</taxon>
        <taxon>Ralstonia solanacearum species complex</taxon>
    </lineage>
</organism>
<dbReference type="RefSeq" id="WP_013208184.1">
    <property type="nucleotide sequence ID" value="NC_014309.1"/>
</dbReference>
<accession>D8P439</accession>
<geneLocation type="plasmid" evidence="1">
    <name>RCFBPv3_mp</name>
</geneLocation>
<keyword evidence="1" id="KW-0614">Plasmid</keyword>